<dbReference type="EMBL" id="LAZR01000574">
    <property type="protein sequence ID" value="KKN63924.1"/>
    <property type="molecule type" value="Genomic_DNA"/>
</dbReference>
<sequence length="113" mass="13009">MISSSQTSHGSTEISDLELHLDENRTIHFPIKSFYEGSTKSIGIPAMKDQYLRPFVQRGTYCVMIISVKPLSPPLLDAIHNYRKLFNVPILYLADDSLLRFFYNLNPRLFADE</sequence>
<organism evidence="1">
    <name type="scientific">marine sediment metagenome</name>
    <dbReference type="NCBI Taxonomy" id="412755"/>
    <lineage>
        <taxon>unclassified sequences</taxon>
        <taxon>metagenomes</taxon>
        <taxon>ecological metagenomes</taxon>
    </lineage>
</organism>
<comment type="caution">
    <text evidence="1">The sequence shown here is derived from an EMBL/GenBank/DDBJ whole genome shotgun (WGS) entry which is preliminary data.</text>
</comment>
<gene>
    <name evidence="1" type="ORF">LCGC14_0496970</name>
</gene>
<accession>A0A0F9SA63</accession>
<reference evidence="1" key="1">
    <citation type="journal article" date="2015" name="Nature">
        <title>Complex archaea that bridge the gap between prokaryotes and eukaryotes.</title>
        <authorList>
            <person name="Spang A."/>
            <person name="Saw J.H."/>
            <person name="Jorgensen S.L."/>
            <person name="Zaremba-Niedzwiedzka K."/>
            <person name="Martijn J."/>
            <person name="Lind A.E."/>
            <person name="van Eijk R."/>
            <person name="Schleper C."/>
            <person name="Guy L."/>
            <person name="Ettema T.J."/>
        </authorList>
    </citation>
    <scope>NUCLEOTIDE SEQUENCE</scope>
</reference>
<proteinExistence type="predicted"/>
<name>A0A0F9SA63_9ZZZZ</name>
<protein>
    <submittedName>
        <fullName evidence="1">Uncharacterized protein</fullName>
    </submittedName>
</protein>
<evidence type="ECO:0000313" key="1">
    <source>
        <dbReference type="EMBL" id="KKN63924.1"/>
    </source>
</evidence>
<dbReference type="AlphaFoldDB" id="A0A0F9SA63"/>